<dbReference type="GO" id="GO:0042781">
    <property type="term" value="F:3'-tRNA processing endoribonuclease activity"/>
    <property type="evidence" value="ECO:0007669"/>
    <property type="project" value="UniProtKB-UniRule"/>
</dbReference>
<dbReference type="GO" id="GO:0008270">
    <property type="term" value="F:zinc ion binding"/>
    <property type="evidence" value="ECO:0007669"/>
    <property type="project" value="UniProtKB-UniRule"/>
</dbReference>
<proteinExistence type="inferred from homology"/>
<comment type="function">
    <text evidence="8">Zinc phosphodiesterase, which displays some tRNA 3'-processing endonuclease activity. Probably involved in tRNA maturation, by removing a 3'-trailer from precursor tRNA.</text>
</comment>
<dbReference type="InterPro" id="IPR036866">
    <property type="entry name" value="RibonucZ/Hydroxyglut_hydro"/>
</dbReference>
<keyword evidence="4 8" id="KW-0479">Metal-binding</keyword>
<keyword evidence="5 8" id="KW-0255">Endonuclease</keyword>
<feature type="binding site" evidence="8">
    <location>
        <position position="63"/>
    </location>
    <ligand>
        <name>Zn(2+)</name>
        <dbReference type="ChEBI" id="CHEBI:29105"/>
        <label>1</label>
        <note>catalytic</note>
    </ligand>
</feature>
<feature type="binding site" evidence="8">
    <location>
        <position position="141"/>
    </location>
    <ligand>
        <name>Zn(2+)</name>
        <dbReference type="ChEBI" id="CHEBI:29105"/>
        <label>1</label>
        <note>catalytic</note>
    </ligand>
</feature>
<dbReference type="AlphaFoldDB" id="A0A3E0A7W5"/>
<feature type="binding site" evidence="8">
    <location>
        <position position="66"/>
    </location>
    <ligand>
        <name>Zn(2+)</name>
        <dbReference type="ChEBI" id="CHEBI:29105"/>
        <label>2</label>
        <note>catalytic</note>
    </ligand>
</feature>
<feature type="binding site" evidence="8">
    <location>
        <position position="212"/>
    </location>
    <ligand>
        <name>Zn(2+)</name>
        <dbReference type="ChEBI" id="CHEBI:29105"/>
        <label>1</label>
        <note>catalytic</note>
    </ligand>
</feature>
<evidence type="ECO:0000256" key="3">
    <source>
        <dbReference type="ARBA" id="ARBA00022722"/>
    </source>
</evidence>
<dbReference type="SUPFAM" id="SSF56281">
    <property type="entry name" value="Metallo-hydrolase/oxidoreductase"/>
    <property type="match status" value="1"/>
</dbReference>
<evidence type="ECO:0000256" key="7">
    <source>
        <dbReference type="ARBA" id="ARBA00022833"/>
    </source>
</evidence>
<dbReference type="EC" id="3.1.26.11" evidence="8"/>
<dbReference type="OrthoDB" id="9800940at2"/>
<feature type="binding site" evidence="8">
    <location>
        <position position="65"/>
    </location>
    <ligand>
        <name>Zn(2+)</name>
        <dbReference type="ChEBI" id="CHEBI:29105"/>
        <label>2</label>
        <note>catalytic</note>
    </ligand>
</feature>
<dbReference type="Gene3D" id="3.60.15.10">
    <property type="entry name" value="Ribonuclease Z/Hydroxyacylglutathione hydrolase-like"/>
    <property type="match status" value="1"/>
</dbReference>
<sequence>MFELYFLGTSASAPSVQRGLPAQIVIHNEYRFLVDCGEGTQRQILRSRLGFRKINRLLVTHSHLDHILGIGGLVSTFLRWEAMEDLEIYAGKTALERIEDLLFRVVIRGAKAPFPIKLIPISEGVIIEEKGLKIKAFPVNHRGPDCFGFSFEEEGKRPFLAEKAEALQIPQGPWRRDLVNGQSTTLPDGRVIDPEQVLGEYETGTKFVIVGDTSETASLLEHCRKADGLVIEGTYLQTEVEMARQFSHLTAQDAALLAKEAEVKQLYITHISRRYRDKDVEKEAQSTFPNSTVVHDFDSFMIKHD</sequence>
<keyword evidence="6 8" id="KW-0378">Hydrolase</keyword>
<evidence type="ECO:0000256" key="6">
    <source>
        <dbReference type="ARBA" id="ARBA00022801"/>
    </source>
</evidence>
<dbReference type="InterPro" id="IPR001279">
    <property type="entry name" value="Metallo-B-lactamas"/>
</dbReference>
<dbReference type="PANTHER" id="PTHR46018">
    <property type="entry name" value="ZINC PHOSPHODIESTERASE ELAC PROTEIN 1"/>
    <property type="match status" value="1"/>
</dbReference>
<comment type="cofactor">
    <cofactor evidence="8">
        <name>Zn(2+)</name>
        <dbReference type="ChEBI" id="CHEBI:29105"/>
    </cofactor>
    <text evidence="8">Binds 2 Zn(2+) ions.</text>
</comment>
<feature type="domain" description="Metallo-beta-lactamase" evidence="9">
    <location>
        <begin position="30"/>
        <end position="157"/>
    </location>
</feature>
<evidence type="ECO:0000256" key="5">
    <source>
        <dbReference type="ARBA" id="ARBA00022759"/>
    </source>
</evidence>
<dbReference type="HAMAP" id="MF_01818">
    <property type="entry name" value="RNase_Z_BN"/>
    <property type="match status" value="1"/>
</dbReference>
<dbReference type="RefSeq" id="WP_116225502.1">
    <property type="nucleotide sequence ID" value="NZ_AP018437.1"/>
</dbReference>
<dbReference type="PANTHER" id="PTHR46018:SF7">
    <property type="entry name" value="RIBONUCLEASE Z"/>
    <property type="match status" value="1"/>
</dbReference>
<comment type="similarity">
    <text evidence="8">Belongs to the RNase Z family.</text>
</comment>
<keyword evidence="11" id="KW-1185">Reference proteome</keyword>
<name>A0A3E0A7W5_9CHLR</name>
<evidence type="ECO:0000313" key="10">
    <source>
        <dbReference type="EMBL" id="REG07023.1"/>
    </source>
</evidence>
<keyword evidence="7 8" id="KW-0862">Zinc</keyword>
<dbReference type="CDD" id="cd07717">
    <property type="entry name" value="RNaseZ_ZiPD-like_MBL-fold"/>
    <property type="match status" value="1"/>
</dbReference>
<keyword evidence="2 8" id="KW-0819">tRNA processing</keyword>
<keyword evidence="3 8" id="KW-0540">Nuclease</keyword>
<comment type="catalytic activity">
    <reaction evidence="8">
        <text>Endonucleolytic cleavage of RNA, removing extra 3' nucleotides from tRNA precursor, generating 3' termini of tRNAs. A 3'-hydroxy group is left at the tRNA terminus and a 5'-phosphoryl group is left at the trailer molecule.</text>
        <dbReference type="EC" id="3.1.26.11"/>
    </reaction>
</comment>
<dbReference type="Proteomes" id="UP000256388">
    <property type="component" value="Unassembled WGS sequence"/>
</dbReference>
<dbReference type="Pfam" id="PF12706">
    <property type="entry name" value="Lactamase_B_2"/>
    <property type="match status" value="1"/>
</dbReference>
<protein>
    <recommendedName>
        <fullName evidence="8">Ribonuclease Z</fullName>
        <shortName evidence="8">RNase Z</shortName>
        <ecNumber evidence="8">3.1.26.11</ecNumber>
    </recommendedName>
    <alternativeName>
        <fullName evidence="8">tRNA 3 endonuclease</fullName>
    </alternativeName>
    <alternativeName>
        <fullName evidence="8">tRNase Z</fullName>
    </alternativeName>
</protein>
<comment type="caution">
    <text evidence="10">The sequence shown here is derived from an EMBL/GenBank/DDBJ whole genome shotgun (WGS) entry which is preliminary data.</text>
</comment>
<gene>
    <name evidence="8" type="primary">rnz</name>
    <name evidence="10" type="ORF">DFR64_2225</name>
</gene>
<organism evidence="10 11">
    <name type="scientific">Pelolinea submarina</name>
    <dbReference type="NCBI Taxonomy" id="913107"/>
    <lineage>
        <taxon>Bacteria</taxon>
        <taxon>Bacillati</taxon>
        <taxon>Chloroflexota</taxon>
        <taxon>Anaerolineae</taxon>
        <taxon>Anaerolineales</taxon>
        <taxon>Anaerolineaceae</taxon>
        <taxon>Pelolinea</taxon>
    </lineage>
</organism>
<feature type="binding site" evidence="8">
    <location>
        <position position="61"/>
    </location>
    <ligand>
        <name>Zn(2+)</name>
        <dbReference type="ChEBI" id="CHEBI:29105"/>
        <label>1</label>
        <note>catalytic</note>
    </ligand>
</feature>
<accession>A0A3E0A7W5</accession>
<comment type="subunit">
    <text evidence="1 8">Homodimer.</text>
</comment>
<dbReference type="EMBL" id="QUMS01000003">
    <property type="protein sequence ID" value="REG07023.1"/>
    <property type="molecule type" value="Genomic_DNA"/>
</dbReference>
<feature type="binding site" evidence="8">
    <location>
        <position position="270"/>
    </location>
    <ligand>
        <name>Zn(2+)</name>
        <dbReference type="ChEBI" id="CHEBI:29105"/>
        <label>2</label>
        <note>catalytic</note>
    </ligand>
</feature>
<reference evidence="10 11" key="1">
    <citation type="submission" date="2018-08" db="EMBL/GenBank/DDBJ databases">
        <title>Genomic Encyclopedia of Type Strains, Phase IV (KMG-IV): sequencing the most valuable type-strain genomes for metagenomic binning, comparative biology and taxonomic classification.</title>
        <authorList>
            <person name="Goeker M."/>
        </authorList>
    </citation>
    <scope>NUCLEOTIDE SEQUENCE [LARGE SCALE GENOMIC DNA]</scope>
    <source>
        <strain evidence="10 11">DSM 23923</strain>
    </source>
</reference>
<feature type="active site" description="Proton acceptor" evidence="8">
    <location>
        <position position="65"/>
    </location>
</feature>
<evidence type="ECO:0000313" key="11">
    <source>
        <dbReference type="Proteomes" id="UP000256388"/>
    </source>
</evidence>
<dbReference type="InterPro" id="IPR013471">
    <property type="entry name" value="RNase_Z/BN"/>
</dbReference>
<evidence type="ECO:0000256" key="1">
    <source>
        <dbReference type="ARBA" id="ARBA00011738"/>
    </source>
</evidence>
<evidence type="ECO:0000256" key="4">
    <source>
        <dbReference type="ARBA" id="ARBA00022723"/>
    </source>
</evidence>
<evidence type="ECO:0000256" key="2">
    <source>
        <dbReference type="ARBA" id="ARBA00022694"/>
    </source>
</evidence>
<dbReference type="NCBIfam" id="NF000801">
    <property type="entry name" value="PRK00055.1-3"/>
    <property type="match status" value="1"/>
</dbReference>
<feature type="binding site" evidence="8">
    <location>
        <position position="212"/>
    </location>
    <ligand>
        <name>Zn(2+)</name>
        <dbReference type="ChEBI" id="CHEBI:29105"/>
        <label>2</label>
        <note>catalytic</note>
    </ligand>
</feature>
<evidence type="ECO:0000256" key="8">
    <source>
        <dbReference type="HAMAP-Rule" id="MF_01818"/>
    </source>
</evidence>
<evidence type="ECO:0000259" key="9">
    <source>
        <dbReference type="Pfam" id="PF12706"/>
    </source>
</evidence>